<feature type="compositionally biased region" description="Polar residues" evidence="1">
    <location>
        <begin position="2652"/>
        <end position="2664"/>
    </location>
</feature>
<feature type="compositionally biased region" description="Polar residues" evidence="1">
    <location>
        <begin position="1938"/>
        <end position="1948"/>
    </location>
</feature>
<feature type="region of interest" description="Disordered" evidence="1">
    <location>
        <begin position="795"/>
        <end position="903"/>
    </location>
</feature>
<dbReference type="Proteomes" id="UP000078492">
    <property type="component" value="Unassembled WGS sequence"/>
</dbReference>
<organism evidence="3 4">
    <name type="scientific">Trachymyrmex cornetzi</name>
    <dbReference type="NCBI Taxonomy" id="471704"/>
    <lineage>
        <taxon>Eukaryota</taxon>
        <taxon>Metazoa</taxon>
        <taxon>Ecdysozoa</taxon>
        <taxon>Arthropoda</taxon>
        <taxon>Hexapoda</taxon>
        <taxon>Insecta</taxon>
        <taxon>Pterygota</taxon>
        <taxon>Neoptera</taxon>
        <taxon>Endopterygota</taxon>
        <taxon>Hymenoptera</taxon>
        <taxon>Apocrita</taxon>
        <taxon>Aculeata</taxon>
        <taxon>Formicoidea</taxon>
        <taxon>Formicidae</taxon>
        <taxon>Myrmicinae</taxon>
        <taxon>Trachymyrmex</taxon>
    </lineage>
</organism>
<feature type="region of interest" description="Disordered" evidence="1">
    <location>
        <begin position="2652"/>
        <end position="2706"/>
    </location>
</feature>
<feature type="compositionally biased region" description="Polar residues" evidence="1">
    <location>
        <begin position="1246"/>
        <end position="1255"/>
    </location>
</feature>
<feature type="compositionally biased region" description="Low complexity" evidence="1">
    <location>
        <begin position="1693"/>
        <end position="1722"/>
    </location>
</feature>
<feature type="compositionally biased region" description="Low complexity" evidence="1">
    <location>
        <begin position="851"/>
        <end position="867"/>
    </location>
</feature>
<evidence type="ECO:0000259" key="2">
    <source>
        <dbReference type="Pfam" id="PF25580"/>
    </source>
</evidence>
<feature type="compositionally biased region" description="Low complexity" evidence="1">
    <location>
        <begin position="1971"/>
        <end position="1984"/>
    </location>
</feature>
<feature type="compositionally biased region" description="Polar residues" evidence="1">
    <location>
        <begin position="2697"/>
        <end position="2706"/>
    </location>
</feature>
<name>A0A151IUQ2_9HYME</name>
<feature type="compositionally biased region" description="Basic residues" evidence="1">
    <location>
        <begin position="2960"/>
        <end position="2974"/>
    </location>
</feature>
<feature type="region of interest" description="Disordered" evidence="1">
    <location>
        <begin position="1806"/>
        <end position="1882"/>
    </location>
</feature>
<evidence type="ECO:0000313" key="4">
    <source>
        <dbReference type="Proteomes" id="UP000078492"/>
    </source>
</evidence>
<feature type="domain" description="Zinc finger protein Rlf/292/654 TPR repeats" evidence="2">
    <location>
        <begin position="350"/>
        <end position="504"/>
    </location>
</feature>
<dbReference type="InterPro" id="IPR057986">
    <property type="entry name" value="TPR_Rlf/292/654"/>
</dbReference>
<protein>
    <recommendedName>
        <fullName evidence="2">Zinc finger protein Rlf/292/654 TPR repeats domain-containing protein</fullName>
    </recommendedName>
</protein>
<feature type="compositionally biased region" description="Polar residues" evidence="1">
    <location>
        <begin position="1220"/>
        <end position="1231"/>
    </location>
</feature>
<feature type="region of interest" description="Disordered" evidence="1">
    <location>
        <begin position="2939"/>
        <end position="2974"/>
    </location>
</feature>
<feature type="region of interest" description="Disordered" evidence="1">
    <location>
        <begin position="2794"/>
        <end position="2816"/>
    </location>
</feature>
<reference evidence="3 4" key="1">
    <citation type="submission" date="2015-09" db="EMBL/GenBank/DDBJ databases">
        <title>Trachymyrmex cornetzi WGS genome.</title>
        <authorList>
            <person name="Nygaard S."/>
            <person name="Hu H."/>
            <person name="Boomsma J."/>
            <person name="Zhang G."/>
        </authorList>
    </citation>
    <scope>NUCLEOTIDE SEQUENCE [LARGE SCALE GENOMIC DNA]</scope>
    <source>
        <strain evidence="3">Tcor2-1</strain>
        <tissue evidence="3">Whole body</tissue>
    </source>
</reference>
<feature type="compositionally biased region" description="Low complexity" evidence="1">
    <location>
        <begin position="1313"/>
        <end position="1335"/>
    </location>
</feature>
<feature type="compositionally biased region" description="Low complexity" evidence="1">
    <location>
        <begin position="1478"/>
        <end position="1514"/>
    </location>
</feature>
<feature type="compositionally biased region" description="Low complexity" evidence="1">
    <location>
        <begin position="1806"/>
        <end position="1818"/>
    </location>
</feature>
<feature type="compositionally biased region" description="Low complexity" evidence="1">
    <location>
        <begin position="2386"/>
        <end position="2398"/>
    </location>
</feature>
<sequence>MSLRLLCAAALSTERNKRTDAVGSLLTHSKWKLLRFSKPTLSVLTERSWEPMHFSFKLISLCNKDNLLLMKAAYSKKLHNRKAISTRDNNGFEATLSDSKKKYVDKANALLAAWEHVGNYISVAPPEAIQSLIEWAHRHTLTIVLRGEWPKLSPASKTHLDVLLARCITQLVQHPAASRCTTLRALANNPWTHRPGLDSILHGQPDSEHEDVFSHPVNSCGVVEWQPQENVFSEFCCSEDGELLTMRLKILCEDRCEDLAVNLAAACVRSLRRSDQLRSLSESHHVHYMIDVYIVLLYKLKRTQDIFAQLKLMDLNDGLELVQRLSGEKPTKYGTARVWRNSIKAAELVAQYLVTAGMVRPVSETGANILEQILNSWALLHAKLKDVALTLPGMIRKLIEPAESAQHIYIFCAVLAKHFGESIKPLVIELYIRALTTDMNELESQKAKSDKDKVRETAKRLSTQFLKLADVVDSSIGIARECVLTAFSLHPTRTCYDRIKELAVACGKAKEDGGLQEEIKIKEEPKEEPKEIIEDDHLPISAIEVEIKSELIENDNVTETSLMPSLSSAVSEAQPLHQNLIVAKAVDFQNDHITKTFERTDQLLKSLLTTKTPDMRSPDMTIPTTSTSSKCSLHLKRESSSEMLGELCFNCDEFSGSNQLNDDKSQLGETSTIPDKNVERTLDALILIKGDAVTGSANYDEKSVPCQILDGKKLGLSPQLCDDLAVVLSSPEMRNTNKELKYLNIDYSQFKDWPSEDDTKDVFFGIEKGYEQWVDLPSDSSEQFGSFQPAAGYKRSSVRRSLDDTTTDSDSGSVLRVPRRTARARKIRLESSESEYDSVERKPKHFRNRISSVSDSDSNTQDSQTDSLGSDGCRLENKQKSNKSSSKEPNKKRSKPSKLSVDSVSHFHMLVNDEVRHSNTHEDASGSDVSSNDIITLFSADMDENKRETIKGSAYAASAPFILTERRSDPAVLKSLRMFRPQSSKKPTRISQILQKNLLHKNKDTNNGNRTDAEQQATNNITKFAPLLSTLDLNPRIVLTRADEADLKLASRGKKPQQRLSSGDITSELINIQKTMPFPSNNKGVITYQKKKNQRVANGKNNASEKSCPVIVDGRRDNRRHFVKSNFSKNKYGILDKAVRDSDILAKNVPGLNSLDMMVPPQQHSTVNVVQFRNSVPQSPSSATSTSTVISVSGSTPPRPTRTPSVASNQSSSGGGNSSIQLPGTPSSTGGHDSGVGMSPAGQTPPLRSSSNLGTPDTIGEEGNQPLDAASPTTMGSTIPTTMAANNISIVQLDIAATESSSPVRTITHIRRASNQQNNQSPKKSPSSPASAGVITGTTMTTATTTMSSGGLITSESLKVICKDGSYHLASRNPNQIASNQRNLLGLQNLEDGSGTNFTRQTTQRGADVTGGASSNRNTYDRLAGTSPVKNTSQTGQNAGLPKFQQAFRKTPMYSLSADATASGVANAATDTSLSGVQQTTTTSPQKTTTNLSKAVQTSVPNNQPQQQQQANTGNVNVQSIIPNLQLPSGRPIVNIVPNSGNNGPANASIGSNQATNQTLTQLVQNATSSNTGVIYAHKVITSNNPNQLNILPPAIISHANSVPSGRSPVVKVNIIRGTPVRQPHGTNLTGTTIQAVLTPRLQQQQQQQQQQQAVRTDSLIGSPIEVNQVSSTTLEQLREFESVLEQVKERSIQPQQSHQSISNSATTTAVQTQTTTQQTQASKRQQISVSTLAQQLMMPTQSSANSEPFASNGNNVAFQQESVYSQKAISLTYVNPNSGTAKVATNSTTPVVVVTSYCPAASPALSVTSQSSSSPCVTPAPAPIPSAGKTPSTSPSTAAGTTSAKTNVKKSTPKVVKSSATNTSKASPIPKPQQKPQEDEQTAQRIYAILDEYAEQLRNSPDLNNKPAPRRRSNPPTNPNQSSKRKKSSSSKAKPVGQQTSELSPTTDDLGRTMGSEDSSSGIVHVQDSPAGFPAPEEPPSAEANVEVRNLTNDDIELNVKRRNLIFTEPGSGQPRALIVQETLQSGSVSVSEALASVTGKQLLMPTSFVLPLMKGTQHQLTIVSGSKLLTMPTVRTASGTVPNTLLLQSILNQNKLHVQQPQTVKQMKMQPTLQTLSNNNQTLTGAQNVQSTPVVISQSGSTQFTGEVGTVTVSTSDKPSVINDLTLKNDVAGNAMTVESAPTNAIVVNKNNPTLSLIGTRNINEISDNQQICGVITSNPTLQSTRFFNSNIHKLPSNLKAENVVCIAPAATVSHSPEKKSQDGIHTEKPVSLQTDAIALAFTQQTDMNAMLNDANQQQKNTKEASTEITSGTKIISPKMLKRKFDNTIGIQENISSRTLISTSIATSLQNNTKIDSMSCITSLNKQSSVIDSTTQFLVTGGPSSSDSQESSVQQSTETIDGSCKVGNGLLYENARLEGWESEGKISPDTPWRYVPTPMSVLNNEPLKTYSRDDNSESVLQIINKGQGIEMAAGQIYPSSVKKYFMNHTLDTSYSNKNLKSQLNPRLDRELMQQRIERKTPYELKVQKSLSEECEDLGVDEPSTSELFPEADLLFDTNHSPSFDHSSQDASCSQPLGMKPYNSSYFRSLDSSSGSRDASPTNDFKISERKRNVNQRARVLNSSKRGKREKEDLHLDISAKHMRLTLDNLSQDEASNSNSDISRLSPANLGSLENDSSKDMSHRVKLTSRIGSKEGTPSSVSSIPSNMKLDIDLDSESLPPSVNVNNTSAVSSGDESLTLLSSNTADHHTIPSPLSPLVAAGPLLSTHNKYTYANKKRVSSSKMRMDYMAWESPMSERTRSSSDDEDSSISESISSQLEDNITLSNGLEDSVQTLKPLSSDRHCTYIKKKDKLQMNAARMILNRADHKSTTAAATALPKRISKVESIAMTESMVISSDKASEASEDEASNIVMMEQTDCRARRSSLRCHVKKNCACCNGSPERPKKKTTATTIKSTDHKLKKRLPSKQPGKKR</sequence>
<dbReference type="STRING" id="471704.A0A151IUQ2"/>
<gene>
    <name evidence="3" type="ORF">ALC57_16651</name>
</gene>
<feature type="region of interest" description="Disordered" evidence="1">
    <location>
        <begin position="2585"/>
        <end position="2636"/>
    </location>
</feature>
<proteinExistence type="predicted"/>
<feature type="compositionally biased region" description="Low complexity" evidence="1">
    <location>
        <begin position="1175"/>
        <end position="1212"/>
    </location>
</feature>
<feature type="compositionally biased region" description="Basic residues" evidence="1">
    <location>
        <begin position="817"/>
        <end position="826"/>
    </location>
</feature>
<accession>A0A151IUQ2</accession>
<feature type="compositionally biased region" description="Low complexity" evidence="1">
    <location>
        <begin position="2585"/>
        <end position="2601"/>
    </location>
</feature>
<feature type="compositionally biased region" description="Basic and acidic residues" evidence="1">
    <location>
        <begin position="873"/>
        <end position="891"/>
    </location>
</feature>
<feature type="region of interest" description="Disordered" evidence="1">
    <location>
        <begin position="1397"/>
        <end position="1421"/>
    </location>
</feature>
<feature type="region of interest" description="Disordered" evidence="1">
    <location>
        <begin position="2382"/>
        <end position="2401"/>
    </location>
</feature>
<keyword evidence="4" id="KW-1185">Reference proteome</keyword>
<evidence type="ECO:0000256" key="1">
    <source>
        <dbReference type="SAM" id="MobiDB-lite"/>
    </source>
</evidence>
<evidence type="ECO:0000313" key="3">
    <source>
        <dbReference type="EMBL" id="KYN11220.1"/>
    </source>
</evidence>
<feature type="region of interest" description="Disordered" evidence="1">
    <location>
        <begin position="1899"/>
        <end position="1984"/>
    </location>
</feature>
<feature type="compositionally biased region" description="Low complexity" evidence="1">
    <location>
        <begin position="1827"/>
        <end position="1847"/>
    </location>
</feature>
<feature type="compositionally biased region" description="Polar residues" evidence="1">
    <location>
        <begin position="1271"/>
        <end position="1280"/>
    </location>
</feature>
<feature type="region of interest" description="Disordered" evidence="1">
    <location>
        <begin position="1312"/>
        <end position="1335"/>
    </location>
</feature>
<dbReference type="Pfam" id="PF25580">
    <property type="entry name" value="TPR_Rlf"/>
    <property type="match status" value="1"/>
</dbReference>
<feature type="region of interest" description="Disordered" evidence="1">
    <location>
        <begin position="1174"/>
        <end position="1280"/>
    </location>
</feature>
<feature type="region of interest" description="Disordered" evidence="1">
    <location>
        <begin position="1472"/>
        <end position="1514"/>
    </location>
</feature>
<dbReference type="EMBL" id="KQ980949">
    <property type="protein sequence ID" value="KYN11220.1"/>
    <property type="molecule type" value="Genomic_DNA"/>
</dbReference>
<feature type="region of interest" description="Disordered" evidence="1">
    <location>
        <begin position="1690"/>
        <end position="1725"/>
    </location>
</feature>